<proteinExistence type="predicted"/>
<reference evidence="1 2" key="1">
    <citation type="journal article" date="2016" name="Sci. Rep.">
        <title>Metabolic traits of an uncultured archaeal lineage -MSBL1- from brine pools of the Red Sea.</title>
        <authorList>
            <person name="Mwirichia R."/>
            <person name="Alam I."/>
            <person name="Rashid M."/>
            <person name="Vinu M."/>
            <person name="Ba-Alawi W."/>
            <person name="Anthony Kamau A."/>
            <person name="Kamanda Ngugi D."/>
            <person name="Goker M."/>
            <person name="Klenk H.P."/>
            <person name="Bajic V."/>
            <person name="Stingl U."/>
        </authorList>
    </citation>
    <scope>NUCLEOTIDE SEQUENCE [LARGE SCALE GENOMIC DNA]</scope>
    <source>
        <strain evidence="1">SCGC-AAA259D14</strain>
    </source>
</reference>
<keyword evidence="2" id="KW-1185">Reference proteome</keyword>
<gene>
    <name evidence="1" type="ORF">AKJ62_00685</name>
</gene>
<dbReference type="AlphaFoldDB" id="A0A133U8K8"/>
<protein>
    <submittedName>
        <fullName evidence="1">Uncharacterized protein</fullName>
    </submittedName>
</protein>
<dbReference type="Proteomes" id="UP000070589">
    <property type="component" value="Unassembled WGS sequence"/>
</dbReference>
<evidence type="ECO:0000313" key="2">
    <source>
        <dbReference type="Proteomes" id="UP000070589"/>
    </source>
</evidence>
<name>A0A133U8K8_9EURY</name>
<accession>A0A133U8K8</accession>
<sequence>MTFHLSERRESNRISNYSRHQYELPFFRYKEREILPTEEILRRSVEILFEKVEMRLNIYHLMSSVKLFPSIDQNI</sequence>
<organism evidence="1 2">
    <name type="scientific">candidate division MSBL1 archaeon SCGC-AAA259D14</name>
    <dbReference type="NCBI Taxonomy" id="1698261"/>
    <lineage>
        <taxon>Archaea</taxon>
        <taxon>Methanobacteriati</taxon>
        <taxon>Methanobacteriota</taxon>
        <taxon>candidate division MSBL1</taxon>
    </lineage>
</organism>
<dbReference type="EMBL" id="LHXL01000004">
    <property type="protein sequence ID" value="KXA90517.1"/>
    <property type="molecule type" value="Genomic_DNA"/>
</dbReference>
<evidence type="ECO:0000313" key="1">
    <source>
        <dbReference type="EMBL" id="KXA90517.1"/>
    </source>
</evidence>
<comment type="caution">
    <text evidence="1">The sequence shown here is derived from an EMBL/GenBank/DDBJ whole genome shotgun (WGS) entry which is preliminary data.</text>
</comment>